<keyword evidence="3" id="KW-0240">DNA-directed RNA polymerase</keyword>
<dbReference type="SUPFAM" id="SSF56553">
    <property type="entry name" value="Insert subdomain of RNA polymerase alpha subunit"/>
    <property type="match status" value="1"/>
</dbReference>
<dbReference type="Gene3D" id="3.30.1360.10">
    <property type="entry name" value="RNA polymerase, RBP11-like subunit"/>
    <property type="match status" value="1"/>
</dbReference>
<feature type="domain" description="DNA-directed RNA polymerase RpoA/D/Rpb3-type" evidence="9">
    <location>
        <begin position="22"/>
        <end position="268"/>
    </location>
</feature>
<keyword evidence="11" id="KW-1185">Reference proteome</keyword>
<sequence>MDPYDVEGGAINVRFLEANSTRANFIIQNFNLETANSLRRYMLAEIPTIAIDIVEVFDNTSVLADEFICHRLGLIPLNSRGVEEMVYSRDCDCESYCDQCSVVLTLNAKCESDEIMKVYARDLIPSSHPVNDQVGQPVLTDEDKQGSCIVKLRRGQAIHMRCIAKKGIAKEHAKWAPSAAIGFEYDPANKLHHLDLWYEGDDPKKEPVDEERVNLDGGHPNEDEPFDYDAVPNRFFFDVETVGGLDPDQVVGRGIKGLQQKLADVIHELNGSTDDQNAGFGDGAQSPTMNGGGYANDPGYTTPGYGGSGSVWGNGNAGAGSTTPFGATPYGGGPSW</sequence>
<evidence type="ECO:0000313" key="11">
    <source>
        <dbReference type="Proteomes" id="UP000800035"/>
    </source>
</evidence>
<dbReference type="Pfam" id="PF01000">
    <property type="entry name" value="RNA_pol_A_bac"/>
    <property type="match status" value="1"/>
</dbReference>
<organism evidence="10 11">
    <name type="scientific">Byssothecium circinans</name>
    <dbReference type="NCBI Taxonomy" id="147558"/>
    <lineage>
        <taxon>Eukaryota</taxon>
        <taxon>Fungi</taxon>
        <taxon>Dikarya</taxon>
        <taxon>Ascomycota</taxon>
        <taxon>Pezizomycotina</taxon>
        <taxon>Dothideomycetes</taxon>
        <taxon>Pleosporomycetidae</taxon>
        <taxon>Pleosporales</taxon>
        <taxon>Massarineae</taxon>
        <taxon>Massarinaceae</taxon>
        <taxon>Byssothecium</taxon>
    </lineage>
</organism>
<evidence type="ECO:0000256" key="7">
    <source>
        <dbReference type="ARBA" id="ARBA00072506"/>
    </source>
</evidence>
<comment type="subunit">
    <text evidence="2">Component of the RNA polymerase II (Pol II) complex consisting of 12 subunits.</text>
</comment>
<dbReference type="GO" id="GO:0006366">
    <property type="term" value="P:transcription by RNA polymerase II"/>
    <property type="evidence" value="ECO:0007669"/>
    <property type="project" value="TreeGrafter"/>
</dbReference>
<gene>
    <name evidence="10" type="ORF">CC80DRAFT_398993</name>
</gene>
<dbReference type="GO" id="GO:0046983">
    <property type="term" value="F:protein dimerization activity"/>
    <property type="evidence" value="ECO:0007669"/>
    <property type="project" value="InterPro"/>
</dbReference>
<evidence type="ECO:0000256" key="6">
    <source>
        <dbReference type="ARBA" id="ARBA00025804"/>
    </source>
</evidence>
<dbReference type="Proteomes" id="UP000800035">
    <property type="component" value="Unassembled WGS sequence"/>
</dbReference>
<dbReference type="NCBIfam" id="NF001988">
    <property type="entry name" value="PRK00783.1"/>
    <property type="match status" value="1"/>
</dbReference>
<dbReference type="PANTHER" id="PTHR11800:SF2">
    <property type="entry name" value="DNA-DIRECTED RNA POLYMERASE II SUBUNIT RPB3"/>
    <property type="match status" value="1"/>
</dbReference>
<dbReference type="GO" id="GO:0005665">
    <property type="term" value="C:RNA polymerase II, core complex"/>
    <property type="evidence" value="ECO:0007669"/>
    <property type="project" value="TreeGrafter"/>
</dbReference>
<evidence type="ECO:0000256" key="5">
    <source>
        <dbReference type="ARBA" id="ARBA00023242"/>
    </source>
</evidence>
<dbReference type="GO" id="GO:0003899">
    <property type="term" value="F:DNA-directed RNA polymerase activity"/>
    <property type="evidence" value="ECO:0007669"/>
    <property type="project" value="InterPro"/>
</dbReference>
<dbReference type="PANTHER" id="PTHR11800">
    <property type="entry name" value="DNA-DIRECTED RNA POLYMERASE"/>
    <property type="match status" value="1"/>
</dbReference>
<dbReference type="InterPro" id="IPR011262">
    <property type="entry name" value="DNA-dir_RNA_pol_insert"/>
</dbReference>
<dbReference type="HAMAP" id="MF_00320">
    <property type="entry name" value="RNApol_arch_Rpo3"/>
    <property type="match status" value="1"/>
</dbReference>
<accession>A0A6A5UGP5</accession>
<dbReference type="EMBL" id="ML976978">
    <property type="protein sequence ID" value="KAF1963119.1"/>
    <property type="molecule type" value="Genomic_DNA"/>
</dbReference>
<dbReference type="OrthoDB" id="270173at2759"/>
<evidence type="ECO:0000256" key="2">
    <source>
        <dbReference type="ARBA" id="ARBA00011730"/>
    </source>
</evidence>
<evidence type="ECO:0000256" key="8">
    <source>
        <dbReference type="SAM" id="MobiDB-lite"/>
    </source>
</evidence>
<evidence type="ECO:0000256" key="3">
    <source>
        <dbReference type="ARBA" id="ARBA00022478"/>
    </source>
</evidence>
<reference evidence="10" key="1">
    <citation type="journal article" date="2020" name="Stud. Mycol.">
        <title>101 Dothideomycetes genomes: a test case for predicting lifestyles and emergence of pathogens.</title>
        <authorList>
            <person name="Haridas S."/>
            <person name="Albert R."/>
            <person name="Binder M."/>
            <person name="Bloem J."/>
            <person name="Labutti K."/>
            <person name="Salamov A."/>
            <person name="Andreopoulos B."/>
            <person name="Baker S."/>
            <person name="Barry K."/>
            <person name="Bills G."/>
            <person name="Bluhm B."/>
            <person name="Cannon C."/>
            <person name="Castanera R."/>
            <person name="Culley D."/>
            <person name="Daum C."/>
            <person name="Ezra D."/>
            <person name="Gonzalez J."/>
            <person name="Henrissat B."/>
            <person name="Kuo A."/>
            <person name="Liang C."/>
            <person name="Lipzen A."/>
            <person name="Lutzoni F."/>
            <person name="Magnuson J."/>
            <person name="Mondo S."/>
            <person name="Nolan M."/>
            <person name="Ohm R."/>
            <person name="Pangilinan J."/>
            <person name="Park H.-J."/>
            <person name="Ramirez L."/>
            <person name="Alfaro M."/>
            <person name="Sun H."/>
            <person name="Tritt A."/>
            <person name="Yoshinaga Y."/>
            <person name="Zwiers L.-H."/>
            <person name="Turgeon B."/>
            <person name="Goodwin S."/>
            <person name="Spatafora J."/>
            <person name="Crous P."/>
            <person name="Grigoriev I."/>
        </authorList>
    </citation>
    <scope>NUCLEOTIDE SEQUENCE</scope>
    <source>
        <strain evidence="10">CBS 675.92</strain>
    </source>
</reference>
<evidence type="ECO:0000259" key="9">
    <source>
        <dbReference type="SMART" id="SM00662"/>
    </source>
</evidence>
<name>A0A6A5UGP5_9PLEO</name>
<protein>
    <recommendedName>
        <fullName evidence="7">DNA-directed RNA polymerase II subunit RPB3</fullName>
    </recommendedName>
</protein>
<evidence type="ECO:0000256" key="1">
    <source>
        <dbReference type="ARBA" id="ARBA00004123"/>
    </source>
</evidence>
<comment type="similarity">
    <text evidence="6">Belongs to the archaeal Rpo3/eukaryotic RPB3 RNA polymerase subunit family.</text>
</comment>
<comment type="subcellular location">
    <subcellularLocation>
        <location evidence="1">Nucleus</location>
    </subcellularLocation>
</comment>
<dbReference type="SMART" id="SM00662">
    <property type="entry name" value="RPOLD"/>
    <property type="match status" value="1"/>
</dbReference>
<keyword evidence="5" id="KW-0539">Nucleus</keyword>
<dbReference type="InterPro" id="IPR036643">
    <property type="entry name" value="RNApol_insert_sf"/>
</dbReference>
<dbReference type="InterPro" id="IPR050518">
    <property type="entry name" value="Rpo3/RPB3_RNA_Pol_subunit"/>
</dbReference>
<proteinExistence type="inferred from homology"/>
<dbReference type="SUPFAM" id="SSF55257">
    <property type="entry name" value="RBP11-like subunits of RNA polymerase"/>
    <property type="match status" value="1"/>
</dbReference>
<dbReference type="FunFam" id="2.170.120.12:FF:000002">
    <property type="entry name" value="DNA-directed RNA polymerase II subunit RPB3"/>
    <property type="match status" value="1"/>
</dbReference>
<dbReference type="InterPro" id="IPR036603">
    <property type="entry name" value="RBP11-like"/>
</dbReference>
<dbReference type="InterPro" id="IPR011263">
    <property type="entry name" value="DNA-dir_RNA_pol_RpoA/D/Rpb3"/>
</dbReference>
<dbReference type="Pfam" id="PF01193">
    <property type="entry name" value="RNA_pol_L"/>
    <property type="match status" value="1"/>
</dbReference>
<dbReference type="AlphaFoldDB" id="A0A6A5UGP5"/>
<evidence type="ECO:0000313" key="10">
    <source>
        <dbReference type="EMBL" id="KAF1963119.1"/>
    </source>
</evidence>
<keyword evidence="4" id="KW-0804">Transcription</keyword>
<feature type="region of interest" description="Disordered" evidence="8">
    <location>
        <begin position="271"/>
        <end position="296"/>
    </location>
</feature>
<evidence type="ECO:0000256" key="4">
    <source>
        <dbReference type="ARBA" id="ARBA00023163"/>
    </source>
</evidence>
<dbReference type="CDD" id="cd07031">
    <property type="entry name" value="RNAP_II_RPB3"/>
    <property type="match status" value="1"/>
</dbReference>
<dbReference type="Gene3D" id="2.170.120.12">
    <property type="entry name" value="DNA-directed RNA polymerase, insert domain"/>
    <property type="match status" value="1"/>
</dbReference>
<dbReference type="InterPro" id="IPR022842">
    <property type="entry name" value="RNAP_Rpo3/Rpb3/RPAC1"/>
</dbReference>